<dbReference type="EMBL" id="DS028096">
    <property type="protein sequence ID" value="KMP06354.1"/>
    <property type="molecule type" value="Genomic_DNA"/>
</dbReference>
<proteinExistence type="predicted"/>
<feature type="region of interest" description="Disordered" evidence="1">
    <location>
        <begin position="61"/>
        <end position="86"/>
    </location>
</feature>
<reference evidence="3" key="1">
    <citation type="journal article" date="2010" name="Genome Res.">
        <title>Population genomic sequencing of Coccidioides fungi reveals recent hybridization and transposon control.</title>
        <authorList>
            <person name="Neafsey D.E."/>
            <person name="Barker B.M."/>
            <person name="Sharpton T.J."/>
            <person name="Stajich J.E."/>
            <person name="Park D.J."/>
            <person name="Whiston E."/>
            <person name="Hung C.-Y."/>
            <person name="McMahan C."/>
            <person name="White J."/>
            <person name="Sykes S."/>
            <person name="Heiman D."/>
            <person name="Young S."/>
            <person name="Zeng Q."/>
            <person name="Abouelleil A."/>
            <person name="Aftuck L."/>
            <person name="Bessette D."/>
            <person name="Brown A."/>
            <person name="FitzGerald M."/>
            <person name="Lui A."/>
            <person name="Macdonald J.P."/>
            <person name="Priest M."/>
            <person name="Orbach M.J."/>
            <person name="Galgiani J.N."/>
            <person name="Kirkland T.N."/>
            <person name="Cole G.T."/>
            <person name="Birren B.W."/>
            <person name="Henn M.R."/>
            <person name="Taylor J.W."/>
            <person name="Rounsley S.D."/>
        </authorList>
    </citation>
    <scope>NUCLEOTIDE SEQUENCE [LARGE SCALE GENOMIC DNA]</scope>
    <source>
        <strain evidence="3">RMSCC 2394</strain>
    </source>
</reference>
<dbReference type="Proteomes" id="UP000054565">
    <property type="component" value="Unassembled WGS sequence"/>
</dbReference>
<accession>A0A0J6YH03</accession>
<protein>
    <submittedName>
        <fullName evidence="2">Uncharacterized protein</fullName>
    </submittedName>
</protein>
<organism evidence="2 3">
    <name type="scientific">Coccidioides immitis RMSCC 2394</name>
    <dbReference type="NCBI Taxonomy" id="404692"/>
    <lineage>
        <taxon>Eukaryota</taxon>
        <taxon>Fungi</taxon>
        <taxon>Dikarya</taxon>
        <taxon>Ascomycota</taxon>
        <taxon>Pezizomycotina</taxon>
        <taxon>Eurotiomycetes</taxon>
        <taxon>Eurotiomycetidae</taxon>
        <taxon>Onygenales</taxon>
        <taxon>Onygenaceae</taxon>
        <taxon>Coccidioides</taxon>
    </lineage>
</organism>
<evidence type="ECO:0000313" key="2">
    <source>
        <dbReference type="EMBL" id="KMP06354.1"/>
    </source>
</evidence>
<name>A0A0J6YH03_COCIT</name>
<evidence type="ECO:0000256" key="1">
    <source>
        <dbReference type="SAM" id="MobiDB-lite"/>
    </source>
</evidence>
<gene>
    <name evidence="2" type="ORF">CIRG_06035</name>
</gene>
<evidence type="ECO:0000313" key="3">
    <source>
        <dbReference type="Proteomes" id="UP000054565"/>
    </source>
</evidence>
<dbReference type="AlphaFoldDB" id="A0A0J6YH03"/>
<sequence>MIHRSYRAGVEPCADASTRHGGVEQFEDSCTDDASLPGKQALNSTTERVPASKCDDLHRVNSLPLAPHTGSQKSEGPPCATRPQNVTERGPLWSSLWRETLMAPRILMFILYSLFPSWRRKSTSQNHTSQVLSAEFTDCGAELNAGGQTKRRMRARQILTGRHDIDAMNRDVGNRFEFFAKRRAKTAPCAFKPTPIRV</sequence>